<gene>
    <name evidence="2" type="ORF">PG996_011076</name>
</gene>
<accession>A0ABR1UGZ5</accession>
<evidence type="ECO:0000313" key="3">
    <source>
        <dbReference type="Proteomes" id="UP001446871"/>
    </source>
</evidence>
<dbReference type="Proteomes" id="UP001446871">
    <property type="component" value="Unassembled WGS sequence"/>
</dbReference>
<protein>
    <recommendedName>
        <fullName evidence="1">F-box domain-containing protein</fullName>
    </recommendedName>
</protein>
<dbReference type="EMBL" id="JAQQWM010000007">
    <property type="protein sequence ID" value="KAK8057139.1"/>
    <property type="molecule type" value="Genomic_DNA"/>
</dbReference>
<keyword evidence="3" id="KW-1185">Reference proteome</keyword>
<dbReference type="InterPro" id="IPR001810">
    <property type="entry name" value="F-box_dom"/>
</dbReference>
<evidence type="ECO:0000313" key="2">
    <source>
        <dbReference type="EMBL" id="KAK8057139.1"/>
    </source>
</evidence>
<proteinExistence type="predicted"/>
<name>A0ABR1UGZ5_9PEZI</name>
<organism evidence="2 3">
    <name type="scientific">Apiospora saccharicola</name>
    <dbReference type="NCBI Taxonomy" id="335842"/>
    <lineage>
        <taxon>Eukaryota</taxon>
        <taxon>Fungi</taxon>
        <taxon>Dikarya</taxon>
        <taxon>Ascomycota</taxon>
        <taxon>Pezizomycotina</taxon>
        <taxon>Sordariomycetes</taxon>
        <taxon>Xylariomycetidae</taxon>
        <taxon>Amphisphaeriales</taxon>
        <taxon>Apiosporaceae</taxon>
        <taxon>Apiospora</taxon>
    </lineage>
</organism>
<sequence>MAFELLPVELLHHVARYCSIRDIFVLIESCWSLRNAYNDTAFFKRAFIENIPSVKSCSFSNKACLVACIDKQLSNMGKSSELCKEYQQRLVWKCLSMAGSRLERVGDESSTRLSCIVSDPERAYGTVLRSFDKIWAHMAFPELFPNINEAGFLPETVETSRIAKSLYSTLGLMGMSVVWGCSTICHADVMRLLGGLCAFIYIPVLDDPEPLHMLGFPSSVALQAPFCLAICSIENIGWLQKGRPSSYTQDEDRLGFITHALRHHARNTAYDGDDPASSIVTQSIALIMCTLAARACLRRNPKAKNAPPTLQSIPLISQHHIEVKRDSLVHNTAGTHGTSTIPLPEATMSSDTELCDSLSPFITDSWDLWYMACKEAMTDEIDAGEWQWCYTYGLRPSGRANPSMRKIQFQRLLKTGNRIGLYAEGCIDTGGLSR</sequence>
<comment type="caution">
    <text evidence="2">The sequence shown here is derived from an EMBL/GenBank/DDBJ whole genome shotgun (WGS) entry which is preliminary data.</text>
</comment>
<reference evidence="2 3" key="1">
    <citation type="submission" date="2023-01" db="EMBL/GenBank/DDBJ databases">
        <title>Analysis of 21 Apiospora genomes using comparative genomics revels a genus with tremendous synthesis potential of carbohydrate active enzymes and secondary metabolites.</title>
        <authorList>
            <person name="Sorensen T."/>
        </authorList>
    </citation>
    <scope>NUCLEOTIDE SEQUENCE [LARGE SCALE GENOMIC DNA]</scope>
    <source>
        <strain evidence="2 3">CBS 83171</strain>
    </source>
</reference>
<evidence type="ECO:0000259" key="1">
    <source>
        <dbReference type="PROSITE" id="PS50181"/>
    </source>
</evidence>
<feature type="domain" description="F-box" evidence="1">
    <location>
        <begin position="1"/>
        <end position="46"/>
    </location>
</feature>
<dbReference type="PROSITE" id="PS50181">
    <property type="entry name" value="FBOX"/>
    <property type="match status" value="1"/>
</dbReference>